<evidence type="ECO:0000259" key="2">
    <source>
        <dbReference type="PROSITE" id="PS51505"/>
    </source>
</evidence>
<dbReference type="Pfam" id="PF18508">
    <property type="entry name" value="zf_C2H2_13"/>
    <property type="match status" value="1"/>
</dbReference>
<evidence type="ECO:0000313" key="4">
    <source>
        <dbReference type="Proteomes" id="UP001378960"/>
    </source>
</evidence>
<dbReference type="PANTHER" id="PTHR47805:SF1">
    <property type="entry name" value="SAGA-ASSOCIATED FACTOR 73"/>
    <property type="match status" value="1"/>
</dbReference>
<feature type="compositionally biased region" description="Basic residues" evidence="1">
    <location>
        <begin position="239"/>
        <end position="254"/>
    </location>
</feature>
<dbReference type="PANTHER" id="PTHR47805">
    <property type="entry name" value="SAGA-ASSOCIATED FACTOR 73"/>
    <property type="match status" value="1"/>
</dbReference>
<dbReference type="Gene3D" id="6.10.140.670">
    <property type="match status" value="1"/>
</dbReference>
<sequence length="509" mass="56691">MSRYATRELIEKSLGSDLNKSISNIKEISNNDATIPDIKNWRGFGSFIDSNNNNNNNTTNNTSNSNLHDRINYRICNSCGTAISVDKILEHLENCDNLNNQNNNKNKNNISNSNNAVVIDLDDGLSPSVEVDKKERKNGNGTVNGNGNGTGNINGNGKKGGYKRKADTEDLTEESEIPEDKIQDKGQEQDKSSNKGSEKEKLKIKIKATKDKSNNDKKDSVEPDKKKVKIDSTSSTTSGKKKKETKIKTVKSKNKGPVDVERQCGVPLPNGGFCARSLTCKTHSMGAKRAVLGRSAPYDQLLAAYQRKNQAKIGAAAAAAQQAKDDLLHGSSVALDDEEETRQVLAGVRRSIPFPLERNVCIPVKMRTGYLRMREMFATNLLPRLQTNPLGKMYARAAVMNVENINEQIYFPVRSQHQKNNQQRMAMKQNQALTYMQMQKKAQIQQAQMQQAQMQQGHSQSQNLSQAQLQAQQAHVQAKMQAEARNKAQLQTQMQNQSQNQGYNHQNPM</sequence>
<feature type="region of interest" description="Disordered" evidence="1">
    <location>
        <begin position="131"/>
        <end position="254"/>
    </location>
</feature>
<dbReference type="GO" id="GO:0000124">
    <property type="term" value="C:SAGA complex"/>
    <property type="evidence" value="ECO:0007669"/>
    <property type="project" value="InterPro"/>
</dbReference>
<feature type="compositionally biased region" description="Basic and acidic residues" evidence="1">
    <location>
        <begin position="178"/>
        <end position="225"/>
    </location>
</feature>
<evidence type="ECO:0000256" key="1">
    <source>
        <dbReference type="SAM" id="MobiDB-lite"/>
    </source>
</evidence>
<dbReference type="GO" id="GO:0031048">
    <property type="term" value="P:regulatory ncRNA-mediated heterochromatin formation"/>
    <property type="evidence" value="ECO:0007669"/>
    <property type="project" value="TreeGrafter"/>
</dbReference>
<keyword evidence="4" id="KW-1185">Reference proteome</keyword>
<feature type="region of interest" description="Disordered" evidence="1">
    <location>
        <begin position="477"/>
        <end position="509"/>
    </location>
</feature>
<organism evidence="3 4">
    <name type="scientific">Pichia kluyveri</name>
    <name type="common">Yeast</name>
    <dbReference type="NCBI Taxonomy" id="36015"/>
    <lineage>
        <taxon>Eukaryota</taxon>
        <taxon>Fungi</taxon>
        <taxon>Dikarya</taxon>
        <taxon>Ascomycota</taxon>
        <taxon>Saccharomycotina</taxon>
        <taxon>Pichiomycetes</taxon>
        <taxon>Pichiales</taxon>
        <taxon>Pichiaceae</taxon>
        <taxon>Pichia</taxon>
    </lineage>
</organism>
<dbReference type="Gene3D" id="3.30.160.60">
    <property type="entry name" value="Classic Zinc Finger"/>
    <property type="match status" value="1"/>
</dbReference>
<feature type="compositionally biased region" description="Gly residues" evidence="1">
    <location>
        <begin position="142"/>
        <end position="159"/>
    </location>
</feature>
<accession>A0AAV5RC21</accession>
<feature type="domain" description="SCA7" evidence="2">
    <location>
        <begin position="251"/>
        <end position="317"/>
    </location>
</feature>
<dbReference type="PROSITE" id="PS51505">
    <property type="entry name" value="SCA7"/>
    <property type="match status" value="1"/>
</dbReference>
<comment type="caution">
    <text evidence="3">The sequence shown here is derived from an EMBL/GenBank/DDBJ whole genome shotgun (WGS) entry which is preliminary data.</text>
</comment>
<dbReference type="Pfam" id="PF08313">
    <property type="entry name" value="SCA7"/>
    <property type="match status" value="1"/>
</dbReference>
<dbReference type="InterPro" id="IPR013243">
    <property type="entry name" value="SCA7_dom"/>
</dbReference>
<feature type="region of interest" description="Disordered" evidence="1">
    <location>
        <begin position="449"/>
        <end position="468"/>
    </location>
</feature>
<proteinExistence type="predicted"/>
<dbReference type="AlphaFoldDB" id="A0AAV5RC21"/>
<dbReference type="GO" id="GO:0006357">
    <property type="term" value="P:regulation of transcription by RNA polymerase II"/>
    <property type="evidence" value="ECO:0007669"/>
    <property type="project" value="TreeGrafter"/>
</dbReference>
<dbReference type="GO" id="GO:1904802">
    <property type="term" value="P:RITS complex assembly"/>
    <property type="evidence" value="ECO:0007669"/>
    <property type="project" value="TreeGrafter"/>
</dbReference>
<dbReference type="InterPro" id="IPR037804">
    <property type="entry name" value="SGF73"/>
</dbReference>
<feature type="compositionally biased region" description="Low complexity" evidence="1">
    <location>
        <begin position="489"/>
        <end position="509"/>
    </location>
</feature>
<dbReference type="EMBL" id="BTGB01000009">
    <property type="protein sequence ID" value="GMM48313.1"/>
    <property type="molecule type" value="Genomic_DNA"/>
</dbReference>
<name>A0AAV5RC21_PICKL</name>
<evidence type="ECO:0000313" key="3">
    <source>
        <dbReference type="EMBL" id="GMM48313.1"/>
    </source>
</evidence>
<dbReference type="Proteomes" id="UP001378960">
    <property type="component" value="Unassembled WGS sequence"/>
</dbReference>
<reference evidence="3 4" key="1">
    <citation type="journal article" date="2023" name="Elife">
        <title>Identification of key yeast species and microbe-microbe interactions impacting larval growth of Drosophila in the wild.</title>
        <authorList>
            <person name="Mure A."/>
            <person name="Sugiura Y."/>
            <person name="Maeda R."/>
            <person name="Honda K."/>
            <person name="Sakurai N."/>
            <person name="Takahashi Y."/>
            <person name="Watada M."/>
            <person name="Katoh T."/>
            <person name="Gotoh A."/>
            <person name="Gotoh Y."/>
            <person name="Taniguchi I."/>
            <person name="Nakamura K."/>
            <person name="Hayashi T."/>
            <person name="Katayama T."/>
            <person name="Uemura T."/>
            <person name="Hattori Y."/>
        </authorList>
    </citation>
    <scope>NUCLEOTIDE SEQUENCE [LARGE SCALE GENOMIC DNA]</scope>
    <source>
        <strain evidence="3 4">PK-24</strain>
    </source>
</reference>
<gene>
    <name evidence="3" type="ORF">DAPK24_049110</name>
</gene>
<protein>
    <submittedName>
        <fullName evidence="3">Deubiquitination module subunit</fullName>
    </submittedName>
</protein>
<dbReference type="InterPro" id="IPR041251">
    <property type="entry name" value="Znf_C2H2_13"/>
</dbReference>